<evidence type="ECO:0000256" key="1">
    <source>
        <dbReference type="SAM" id="MobiDB-lite"/>
    </source>
</evidence>
<keyword evidence="2" id="KW-1185">Reference proteome</keyword>
<proteinExistence type="predicted"/>
<feature type="compositionally biased region" description="Polar residues" evidence="1">
    <location>
        <begin position="49"/>
        <end position="64"/>
    </location>
</feature>
<dbReference type="AlphaFoldDB" id="A0A915I8S8"/>
<name>A0A915I8S8_ROMCU</name>
<dbReference type="WBParaSite" id="nRc.2.0.1.t10574-RA">
    <property type="protein sequence ID" value="nRc.2.0.1.t10574-RA"/>
    <property type="gene ID" value="nRc.2.0.1.g10574"/>
</dbReference>
<evidence type="ECO:0000313" key="2">
    <source>
        <dbReference type="Proteomes" id="UP000887565"/>
    </source>
</evidence>
<sequence length="64" mass="6792">MYTFLGQNTNGRFDANVLTIDAFKNPEKVTSTNTAAVASDLTPAPTKTPCAQSNDSKTNGTPEK</sequence>
<accession>A0A915I8S8</accession>
<reference evidence="3" key="1">
    <citation type="submission" date="2022-11" db="UniProtKB">
        <authorList>
            <consortium name="WormBaseParasite"/>
        </authorList>
    </citation>
    <scope>IDENTIFICATION</scope>
</reference>
<feature type="region of interest" description="Disordered" evidence="1">
    <location>
        <begin position="34"/>
        <end position="64"/>
    </location>
</feature>
<dbReference type="Proteomes" id="UP000887565">
    <property type="component" value="Unplaced"/>
</dbReference>
<evidence type="ECO:0000313" key="3">
    <source>
        <dbReference type="WBParaSite" id="nRc.2.0.1.t10574-RA"/>
    </source>
</evidence>
<protein>
    <submittedName>
        <fullName evidence="3">Uncharacterized protein</fullName>
    </submittedName>
</protein>
<organism evidence="2 3">
    <name type="scientific">Romanomermis culicivorax</name>
    <name type="common">Nematode worm</name>
    <dbReference type="NCBI Taxonomy" id="13658"/>
    <lineage>
        <taxon>Eukaryota</taxon>
        <taxon>Metazoa</taxon>
        <taxon>Ecdysozoa</taxon>
        <taxon>Nematoda</taxon>
        <taxon>Enoplea</taxon>
        <taxon>Dorylaimia</taxon>
        <taxon>Mermithida</taxon>
        <taxon>Mermithoidea</taxon>
        <taxon>Mermithidae</taxon>
        <taxon>Romanomermis</taxon>
    </lineage>
</organism>